<reference evidence="2" key="1">
    <citation type="journal article" date="2014" name="Front. Microbiol.">
        <title>High frequency of phylogenetically diverse reductive dehalogenase-homologous genes in deep subseafloor sedimentary metagenomes.</title>
        <authorList>
            <person name="Kawai M."/>
            <person name="Futagami T."/>
            <person name="Toyoda A."/>
            <person name="Takaki Y."/>
            <person name="Nishi S."/>
            <person name="Hori S."/>
            <person name="Arai W."/>
            <person name="Tsubouchi T."/>
            <person name="Morono Y."/>
            <person name="Uchiyama I."/>
            <person name="Ito T."/>
            <person name="Fujiyama A."/>
            <person name="Inagaki F."/>
            <person name="Takami H."/>
        </authorList>
    </citation>
    <scope>NUCLEOTIDE SEQUENCE</scope>
    <source>
        <strain evidence="2">Expedition CK06-06</strain>
    </source>
</reference>
<comment type="caution">
    <text evidence="2">The sequence shown here is derived from an EMBL/GenBank/DDBJ whole genome shotgun (WGS) entry which is preliminary data.</text>
</comment>
<dbReference type="EMBL" id="BARU01005582">
    <property type="protein sequence ID" value="GAH38459.1"/>
    <property type="molecule type" value="Genomic_DNA"/>
</dbReference>
<evidence type="ECO:0000313" key="2">
    <source>
        <dbReference type="EMBL" id="GAH38459.1"/>
    </source>
</evidence>
<name>X1GA81_9ZZZZ</name>
<dbReference type="AlphaFoldDB" id="X1GA81"/>
<proteinExistence type="predicted"/>
<organism evidence="2">
    <name type="scientific">marine sediment metagenome</name>
    <dbReference type="NCBI Taxonomy" id="412755"/>
    <lineage>
        <taxon>unclassified sequences</taxon>
        <taxon>metagenomes</taxon>
        <taxon>ecological metagenomes</taxon>
    </lineage>
</organism>
<feature type="region of interest" description="Disordered" evidence="1">
    <location>
        <begin position="192"/>
        <end position="247"/>
    </location>
</feature>
<accession>X1GA81</accession>
<protein>
    <submittedName>
        <fullName evidence="2">Uncharacterized protein</fullName>
    </submittedName>
</protein>
<evidence type="ECO:0000256" key="1">
    <source>
        <dbReference type="SAM" id="MobiDB-lite"/>
    </source>
</evidence>
<gene>
    <name evidence="2" type="ORF">S03H2_10898</name>
</gene>
<sequence>HADRLQNRVVEAQHTLDAVEGEKTHELAGMDLTNELETERNLQTASNEQLEVIAAELTEAGSQLKLYANGEDQSFRDAVDVYAEFLKDESLRQLMSEAFATATSADDRIVAHARDLEHRIEKLQKVVKTGHEKFDELHGKKKELVQLSSKFRRAHYDDIASEFSDNPSLQELLRQLLQGAISLAEYWARTQGQQRWRQRPADPWRRQSGIPPIGQWPWGKGGAPMGRGTRRTGGSTAGRDFETGGGF</sequence>
<feature type="non-terminal residue" evidence="2">
    <location>
        <position position="1"/>
    </location>
</feature>